<dbReference type="CDD" id="cd00685">
    <property type="entry name" value="Trans_IPPS_HT"/>
    <property type="match status" value="1"/>
</dbReference>
<evidence type="ECO:0000313" key="8">
    <source>
        <dbReference type="Proteomes" id="UP000317893"/>
    </source>
</evidence>
<comment type="cofactor">
    <cofactor evidence="1">
        <name>Mg(2+)</name>
        <dbReference type="ChEBI" id="CHEBI:18420"/>
    </cofactor>
</comment>
<evidence type="ECO:0000256" key="2">
    <source>
        <dbReference type="ARBA" id="ARBA00006706"/>
    </source>
</evidence>
<dbReference type="RefSeq" id="WP_141847471.1">
    <property type="nucleotide sequence ID" value="NZ_BAAAPR010000002.1"/>
</dbReference>
<sequence>MTSDPVQTDPLALLVGPAADYVGAVDRALEEQLSQVALILDRVAGADAGPDALPEGGAGDDLRVDVVEELGTRLRHHGKRLRPLFARCGWEVAGGDEDTFPELVDVAAALELLQLFALAQDDVMDRSAERRGRPTLHVEAARRHRAAGGLGDPVLFGDSVAVLVADLALSEATLLAASVGGAVTETWRVMATELVEGQLLDITHTASRRRDVATSRRMARLKSGRYTITRPLQLGAAVAGADAEQLEALGRWGDLVGDVFALRDDVLGVWGDPARTGKPAGEDLSCGKATVLLVWAREMVPAHEHHLLDACDAGELDEVGVRRLRRAMEDAGVRERAEAQVTELVARAADDLTDLCGPDGTHATLRSALDLVAWRTR</sequence>
<evidence type="ECO:0000256" key="6">
    <source>
        <dbReference type="RuleBase" id="RU004466"/>
    </source>
</evidence>
<dbReference type="Gene3D" id="1.10.600.10">
    <property type="entry name" value="Farnesyl Diphosphate Synthase"/>
    <property type="match status" value="1"/>
</dbReference>
<evidence type="ECO:0000256" key="1">
    <source>
        <dbReference type="ARBA" id="ARBA00001946"/>
    </source>
</evidence>
<dbReference type="GO" id="GO:0004659">
    <property type="term" value="F:prenyltransferase activity"/>
    <property type="evidence" value="ECO:0007669"/>
    <property type="project" value="InterPro"/>
</dbReference>
<reference evidence="7 8" key="1">
    <citation type="submission" date="2019-06" db="EMBL/GenBank/DDBJ databases">
        <title>Sequencing the genomes of 1000 actinobacteria strains.</title>
        <authorList>
            <person name="Klenk H.-P."/>
        </authorList>
    </citation>
    <scope>NUCLEOTIDE SEQUENCE [LARGE SCALE GENOMIC DNA]</scope>
    <source>
        <strain evidence="7 8">DSM 18607</strain>
    </source>
</reference>
<dbReference type="OrthoDB" id="9809458at2"/>
<accession>A0A542DY65</accession>
<keyword evidence="8" id="KW-1185">Reference proteome</keyword>
<dbReference type="PANTHER" id="PTHR12001:SF85">
    <property type="entry name" value="SHORT CHAIN ISOPRENYL DIPHOSPHATE SYNTHASE"/>
    <property type="match status" value="1"/>
</dbReference>
<comment type="similarity">
    <text evidence="2 6">Belongs to the FPP/GGPP synthase family.</text>
</comment>
<keyword evidence="3 6" id="KW-0808">Transferase</keyword>
<dbReference type="InterPro" id="IPR000092">
    <property type="entry name" value="Polyprenyl_synt"/>
</dbReference>
<keyword evidence="4" id="KW-0479">Metal-binding</keyword>
<dbReference type="PANTHER" id="PTHR12001">
    <property type="entry name" value="GERANYLGERANYL PYROPHOSPHATE SYNTHASE"/>
    <property type="match status" value="1"/>
</dbReference>
<gene>
    <name evidence="7" type="ORF">FB458_1122</name>
</gene>
<dbReference type="GO" id="GO:0046872">
    <property type="term" value="F:metal ion binding"/>
    <property type="evidence" value="ECO:0007669"/>
    <property type="project" value="UniProtKB-KW"/>
</dbReference>
<dbReference type="AlphaFoldDB" id="A0A542DY65"/>
<dbReference type="InterPro" id="IPR008949">
    <property type="entry name" value="Isoprenoid_synthase_dom_sf"/>
</dbReference>
<protein>
    <submittedName>
        <fullName evidence="7">Geranylgeranyl diphosphate synthase type I</fullName>
    </submittedName>
</protein>
<evidence type="ECO:0000256" key="3">
    <source>
        <dbReference type="ARBA" id="ARBA00022679"/>
    </source>
</evidence>
<dbReference type="Proteomes" id="UP000317893">
    <property type="component" value="Unassembled WGS sequence"/>
</dbReference>
<dbReference type="SUPFAM" id="SSF48576">
    <property type="entry name" value="Terpenoid synthases"/>
    <property type="match status" value="1"/>
</dbReference>
<dbReference type="EMBL" id="VFMN01000001">
    <property type="protein sequence ID" value="TQJ08043.1"/>
    <property type="molecule type" value="Genomic_DNA"/>
</dbReference>
<dbReference type="Pfam" id="PF00348">
    <property type="entry name" value="polyprenyl_synt"/>
    <property type="match status" value="1"/>
</dbReference>
<organism evidence="7 8">
    <name type="scientific">Lapillicoccus jejuensis</name>
    <dbReference type="NCBI Taxonomy" id="402171"/>
    <lineage>
        <taxon>Bacteria</taxon>
        <taxon>Bacillati</taxon>
        <taxon>Actinomycetota</taxon>
        <taxon>Actinomycetes</taxon>
        <taxon>Micrococcales</taxon>
        <taxon>Intrasporangiaceae</taxon>
        <taxon>Lapillicoccus</taxon>
    </lineage>
</organism>
<keyword evidence="5" id="KW-0460">Magnesium</keyword>
<name>A0A542DY65_9MICO</name>
<dbReference type="GO" id="GO:0008299">
    <property type="term" value="P:isoprenoid biosynthetic process"/>
    <property type="evidence" value="ECO:0007669"/>
    <property type="project" value="InterPro"/>
</dbReference>
<proteinExistence type="inferred from homology"/>
<comment type="caution">
    <text evidence="7">The sequence shown here is derived from an EMBL/GenBank/DDBJ whole genome shotgun (WGS) entry which is preliminary data.</text>
</comment>
<dbReference type="SFLD" id="SFLDS00005">
    <property type="entry name" value="Isoprenoid_Synthase_Type_I"/>
    <property type="match status" value="1"/>
</dbReference>
<evidence type="ECO:0000256" key="5">
    <source>
        <dbReference type="ARBA" id="ARBA00022842"/>
    </source>
</evidence>
<evidence type="ECO:0000313" key="7">
    <source>
        <dbReference type="EMBL" id="TQJ08043.1"/>
    </source>
</evidence>
<evidence type="ECO:0000256" key="4">
    <source>
        <dbReference type="ARBA" id="ARBA00022723"/>
    </source>
</evidence>